<dbReference type="PANTHER" id="PTHR43464">
    <property type="entry name" value="METHYLTRANSFERASE"/>
    <property type="match status" value="1"/>
</dbReference>
<keyword evidence="2" id="KW-0808">Transferase</keyword>
<dbReference type="SUPFAM" id="SSF53335">
    <property type="entry name" value="S-adenosyl-L-methionine-dependent methyltransferases"/>
    <property type="match status" value="1"/>
</dbReference>
<dbReference type="EMBL" id="JACYHB010000003">
    <property type="protein sequence ID" value="MBD8078416.1"/>
    <property type="molecule type" value="Genomic_DNA"/>
</dbReference>
<dbReference type="Pfam" id="PF05401">
    <property type="entry name" value="NodS"/>
    <property type="match status" value="1"/>
</dbReference>
<dbReference type="Pfam" id="PF02585">
    <property type="entry name" value="PIG-L"/>
    <property type="match status" value="1"/>
</dbReference>
<evidence type="ECO:0000256" key="3">
    <source>
        <dbReference type="ARBA" id="ARBA00022691"/>
    </source>
</evidence>
<dbReference type="Gene3D" id="3.40.50.10320">
    <property type="entry name" value="LmbE-like"/>
    <property type="match status" value="1"/>
</dbReference>
<keyword evidence="3" id="KW-0949">S-adenosyl-L-methionine</keyword>
<dbReference type="Proteomes" id="UP000610846">
    <property type="component" value="Unassembled WGS sequence"/>
</dbReference>
<dbReference type="GO" id="GO:0009312">
    <property type="term" value="P:oligosaccharide biosynthetic process"/>
    <property type="evidence" value="ECO:0007669"/>
    <property type="project" value="InterPro"/>
</dbReference>
<dbReference type="Gene3D" id="3.40.50.150">
    <property type="entry name" value="Vaccinia Virus protein VP39"/>
    <property type="match status" value="1"/>
</dbReference>
<dbReference type="CDD" id="cd02440">
    <property type="entry name" value="AdoMet_MTases"/>
    <property type="match status" value="1"/>
</dbReference>
<organism evidence="5 6">
    <name type="scientific">Cellulosimicrobium arenosum</name>
    <dbReference type="NCBI Taxonomy" id="2708133"/>
    <lineage>
        <taxon>Bacteria</taxon>
        <taxon>Bacillati</taxon>
        <taxon>Actinomycetota</taxon>
        <taxon>Actinomycetes</taxon>
        <taxon>Micrococcales</taxon>
        <taxon>Promicromonosporaceae</taxon>
        <taxon>Cellulosimicrobium</taxon>
    </lineage>
</organism>
<dbReference type="InterPro" id="IPR008715">
    <property type="entry name" value="SAM-MeTfrase_NodS-like"/>
</dbReference>
<dbReference type="GO" id="GO:0016137">
    <property type="term" value="P:glycoside metabolic process"/>
    <property type="evidence" value="ECO:0007669"/>
    <property type="project" value="UniProtKB-ARBA"/>
</dbReference>
<evidence type="ECO:0000256" key="4">
    <source>
        <dbReference type="ARBA" id="ARBA00022833"/>
    </source>
</evidence>
<dbReference type="GO" id="GO:0008757">
    <property type="term" value="F:S-adenosylmethionine-dependent methyltransferase activity"/>
    <property type="evidence" value="ECO:0007669"/>
    <property type="project" value="InterPro"/>
</dbReference>
<keyword evidence="1 5" id="KW-0489">Methyltransferase</keyword>
<dbReference type="InterPro" id="IPR024078">
    <property type="entry name" value="LmbE-like_dom_sf"/>
</dbReference>
<dbReference type="GO" id="GO:0032259">
    <property type="term" value="P:methylation"/>
    <property type="evidence" value="ECO:0007669"/>
    <property type="project" value="UniProtKB-KW"/>
</dbReference>
<protein>
    <submittedName>
        <fullName evidence="5">Bifunctional PIG-L family deacetylase/class I SAM-dependent methyltransferase</fullName>
    </submittedName>
</protein>
<evidence type="ECO:0000313" key="6">
    <source>
        <dbReference type="Proteomes" id="UP000610846"/>
    </source>
</evidence>
<accession>A0A927G7M7</accession>
<evidence type="ECO:0000256" key="2">
    <source>
        <dbReference type="ARBA" id="ARBA00022679"/>
    </source>
</evidence>
<dbReference type="PANTHER" id="PTHR43464:SF19">
    <property type="entry name" value="UBIQUINONE BIOSYNTHESIS O-METHYLTRANSFERASE, MITOCHONDRIAL"/>
    <property type="match status" value="1"/>
</dbReference>
<dbReference type="InterPro" id="IPR003737">
    <property type="entry name" value="GlcNAc_PI_deacetylase-related"/>
</dbReference>
<reference evidence="5" key="2">
    <citation type="submission" date="2020-09" db="EMBL/GenBank/DDBJ databases">
        <authorList>
            <person name="Yu Y."/>
        </authorList>
    </citation>
    <scope>NUCLEOTIDE SEQUENCE</scope>
    <source>
        <strain evidence="5">KCTC 49039</strain>
    </source>
</reference>
<comment type="caution">
    <text evidence="5">The sequence shown here is derived from an EMBL/GenBank/DDBJ whole genome shotgun (WGS) entry which is preliminary data.</text>
</comment>
<gene>
    <name evidence="5" type="ORF">IF651_05005</name>
</gene>
<proteinExistence type="predicted"/>
<keyword evidence="6" id="KW-1185">Reference proteome</keyword>
<keyword evidence="4" id="KW-0862">Zinc</keyword>
<sequence>MVSFDHRDPGTSEDAWVRAGVLDRPRDLDLDDVAALVVVAAHPDDESLGAGGLVHRLAARGVPVTLVVATDGEGSHPGSATSCDELRVTRRRELLEAVDALAEGSRVFLLGLPDGGLREHREALRVAVGAAVDMSRPTGGAGGPPAAPTGRGAGRTMLCAPWRGDGHRDHRIAGEVVAEVAASRGARLVEYPVWLWHWGDPTGPDVPWEALRALRLTAGEAAAKATAVAAYASQVGPLSPRPGDEAVVGPEMLRHAARPVEVLVETGGTEEVDETHDGRADADRSLGRDFFDRFYTGRADPWGFESRWYEERKREVLLATLPRPRFRAALEIGCSTGVLTVAIETRADRVVGVDIADAPLEIARRRVGSGVKLLRLDTPDQWPEGRFDLVVLSEVLYYYGREDLDRALDRAVGSLTDDGVLVACHWRHEVPEYPLGGDEAQGRVVARPELEVVVHHEEEDFVLDVLARRPARSVAREAGLV</sequence>
<evidence type="ECO:0000313" key="5">
    <source>
        <dbReference type="EMBL" id="MBD8078416.1"/>
    </source>
</evidence>
<dbReference type="SUPFAM" id="SSF102588">
    <property type="entry name" value="LmbE-like"/>
    <property type="match status" value="1"/>
</dbReference>
<name>A0A927G7M7_9MICO</name>
<dbReference type="AlphaFoldDB" id="A0A927G7M7"/>
<reference evidence="5" key="1">
    <citation type="journal article" date="2018" name="Curr. Microbiol.">
        <title>Cellulosimicrobium arenosum sp. nov., Isolated from Marine Sediment Sand.</title>
        <authorList>
            <person name="Oh M."/>
            <person name="Kim J.H."/>
            <person name="Yoon J.H."/>
            <person name="Schumann P."/>
            <person name="Kim W."/>
        </authorList>
    </citation>
    <scope>NUCLEOTIDE SEQUENCE</scope>
    <source>
        <strain evidence="5">KCTC 49039</strain>
    </source>
</reference>
<evidence type="ECO:0000256" key="1">
    <source>
        <dbReference type="ARBA" id="ARBA00022603"/>
    </source>
</evidence>
<dbReference type="InterPro" id="IPR029063">
    <property type="entry name" value="SAM-dependent_MTases_sf"/>
</dbReference>